<reference evidence="1 2" key="1">
    <citation type="submission" date="2017-03" db="EMBL/GenBank/DDBJ databases">
        <title>Complete genome sequence of Paenibacillus Kribbensis producing bioflocculants.</title>
        <authorList>
            <person name="Lee H.-G."/>
            <person name="Oh H.-M."/>
        </authorList>
    </citation>
    <scope>NUCLEOTIDE SEQUENCE [LARGE SCALE GENOMIC DNA]</scope>
    <source>
        <strain evidence="1 2">AM49</strain>
    </source>
</reference>
<gene>
    <name evidence="1" type="ORF">B4V02_16805</name>
</gene>
<dbReference type="NCBIfam" id="TIGR00684">
    <property type="entry name" value="narJ"/>
    <property type="match status" value="1"/>
</dbReference>
<dbReference type="PANTHER" id="PTHR43680:SF2">
    <property type="entry name" value="NITRATE REDUCTASE MOLYBDENUM COFACTOR ASSEMBLY CHAPERONE NARJ"/>
    <property type="match status" value="1"/>
</dbReference>
<keyword evidence="2" id="KW-1185">Reference proteome</keyword>
<protein>
    <submittedName>
        <fullName evidence="1">Nitrate reductase molybdenum cofactor assembly chaperone</fullName>
    </submittedName>
</protein>
<evidence type="ECO:0000313" key="2">
    <source>
        <dbReference type="Proteomes" id="UP000214666"/>
    </source>
</evidence>
<dbReference type="GO" id="GO:0042128">
    <property type="term" value="P:nitrate assimilation"/>
    <property type="evidence" value="ECO:0007669"/>
    <property type="project" value="TreeGrafter"/>
</dbReference>
<name>A0A222WP31_9BACL</name>
<dbReference type="EMBL" id="CP020028">
    <property type="protein sequence ID" value="ASR48239.1"/>
    <property type="molecule type" value="Genomic_DNA"/>
</dbReference>
<accession>A0A222WP31</accession>
<dbReference type="GO" id="GO:0016530">
    <property type="term" value="F:metallochaperone activity"/>
    <property type="evidence" value="ECO:0007669"/>
    <property type="project" value="TreeGrafter"/>
</dbReference>
<dbReference type="SUPFAM" id="SSF89155">
    <property type="entry name" value="TorD-like"/>
    <property type="match status" value="1"/>
</dbReference>
<dbReference type="OrthoDB" id="5296272at2"/>
<proteinExistence type="predicted"/>
<dbReference type="InterPro" id="IPR036411">
    <property type="entry name" value="TorD-like_sf"/>
</dbReference>
<dbReference type="AlphaFoldDB" id="A0A222WP31"/>
<dbReference type="RefSeq" id="WP_007429735.1">
    <property type="nucleotide sequence ID" value="NZ_CP020028.1"/>
</dbReference>
<dbReference type="STRING" id="172713.GCA_001705305_02112"/>
<dbReference type="PANTHER" id="PTHR43680">
    <property type="entry name" value="NITRATE REDUCTASE MOLYBDENUM COFACTOR ASSEMBLY CHAPERONE"/>
    <property type="match status" value="1"/>
</dbReference>
<dbReference type="Proteomes" id="UP000214666">
    <property type="component" value="Chromosome"/>
</dbReference>
<dbReference type="KEGG" id="pkb:B4V02_16805"/>
<evidence type="ECO:0000313" key="1">
    <source>
        <dbReference type="EMBL" id="ASR48239.1"/>
    </source>
</evidence>
<dbReference type="GO" id="GO:0051082">
    <property type="term" value="F:unfolded protein binding"/>
    <property type="evidence" value="ECO:0007669"/>
    <property type="project" value="InterPro"/>
</dbReference>
<sequence length="222" mass="25257">MMEHKPVLLAACARLLGYPCEDFQEMKEELLAAVREEMKDHELASRFGQAAEAIFSVPPKELQEVYVWTFDWKEKTGLYLTAHELGDSRERGAALILLQHIVRDAGFMMPSGELCDFIPLLYELLAVRSDNVHVRALELRLAAATERIRKHLSEDSPYSGLLNFLMTDVFEVPTEEEIRMLESKRESADLDELPYPILFGMDGTARSDSDLPVYKTCNGMEV</sequence>
<organism evidence="1 2">
    <name type="scientific">Paenibacillus kribbensis</name>
    <dbReference type="NCBI Taxonomy" id="172713"/>
    <lineage>
        <taxon>Bacteria</taxon>
        <taxon>Bacillati</taxon>
        <taxon>Bacillota</taxon>
        <taxon>Bacilli</taxon>
        <taxon>Bacillales</taxon>
        <taxon>Paenibacillaceae</taxon>
        <taxon>Paenibacillus</taxon>
    </lineage>
</organism>
<dbReference type="GO" id="GO:0051131">
    <property type="term" value="P:chaperone-mediated protein complex assembly"/>
    <property type="evidence" value="ECO:0007669"/>
    <property type="project" value="InterPro"/>
</dbReference>
<dbReference type="InterPro" id="IPR003765">
    <property type="entry name" value="NO3_reductase_chaperone_NarJ"/>
</dbReference>